<sequence length="177" mass="20684">MTTTDNFQELETNRLILRRLEETDWEMILYLRSDKEVNKFVNRQSAETKEKALAFIARTNNDIKKGQLFQWCISLKNSPAMIGNIVLWNFSKDRKTAEVGYDLSPEFQGKGIMDEAMKAVLDFGFNQLKLEMVEAFTSKLNESSKKLLLRNHFKWNASRKDSADEDNIIYELDNSNR</sequence>
<evidence type="ECO:0000313" key="2">
    <source>
        <dbReference type="EMBL" id="MBC8767792.1"/>
    </source>
</evidence>
<dbReference type="Gene3D" id="3.40.630.30">
    <property type="match status" value="1"/>
</dbReference>
<dbReference type="SUPFAM" id="SSF55729">
    <property type="entry name" value="Acyl-CoA N-acyltransferases (Nat)"/>
    <property type="match status" value="1"/>
</dbReference>
<dbReference type="InterPro" id="IPR000182">
    <property type="entry name" value="GNAT_dom"/>
</dbReference>
<evidence type="ECO:0000259" key="1">
    <source>
        <dbReference type="Pfam" id="PF13302"/>
    </source>
</evidence>
<reference evidence="2 3" key="1">
    <citation type="submission" date="2020-08" db="EMBL/GenBank/DDBJ databases">
        <title>Arenibacter gaetbuli sp. nov., isolated from a sand dune.</title>
        <authorList>
            <person name="Park S."/>
            <person name="Yoon J.-H."/>
        </authorList>
    </citation>
    <scope>NUCLEOTIDE SEQUENCE [LARGE SCALE GENOMIC DNA]</scope>
    <source>
        <strain evidence="2 3">BSSL-BM3</strain>
    </source>
</reference>
<protein>
    <submittedName>
        <fullName evidence="2">GNAT family N-acetyltransferase</fullName>
    </submittedName>
</protein>
<dbReference type="EMBL" id="JACLHY010000005">
    <property type="protein sequence ID" value="MBC8767792.1"/>
    <property type="molecule type" value="Genomic_DNA"/>
</dbReference>
<name>A0ABR7QLG1_9FLAO</name>
<dbReference type="PANTHER" id="PTHR43792">
    <property type="entry name" value="GNAT FAMILY, PUTATIVE (AFU_ORTHOLOGUE AFUA_3G00765)-RELATED-RELATED"/>
    <property type="match status" value="1"/>
</dbReference>
<dbReference type="RefSeq" id="WP_187582931.1">
    <property type="nucleotide sequence ID" value="NZ_JACLHY010000005.1"/>
</dbReference>
<dbReference type="Proteomes" id="UP000618952">
    <property type="component" value="Unassembled WGS sequence"/>
</dbReference>
<dbReference type="InterPro" id="IPR016181">
    <property type="entry name" value="Acyl_CoA_acyltransferase"/>
</dbReference>
<dbReference type="PANTHER" id="PTHR43792:SF1">
    <property type="entry name" value="N-ACETYLTRANSFERASE DOMAIN-CONTAINING PROTEIN"/>
    <property type="match status" value="1"/>
</dbReference>
<gene>
    <name evidence="2" type="ORF">H4O18_07305</name>
</gene>
<keyword evidence="3" id="KW-1185">Reference proteome</keyword>
<evidence type="ECO:0000313" key="3">
    <source>
        <dbReference type="Proteomes" id="UP000618952"/>
    </source>
</evidence>
<organism evidence="2 3">
    <name type="scientific">Arenibacter arenosicollis</name>
    <dbReference type="NCBI Taxonomy" id="2762274"/>
    <lineage>
        <taxon>Bacteria</taxon>
        <taxon>Pseudomonadati</taxon>
        <taxon>Bacteroidota</taxon>
        <taxon>Flavobacteriia</taxon>
        <taxon>Flavobacteriales</taxon>
        <taxon>Flavobacteriaceae</taxon>
        <taxon>Arenibacter</taxon>
    </lineage>
</organism>
<accession>A0ABR7QLG1</accession>
<dbReference type="Pfam" id="PF13302">
    <property type="entry name" value="Acetyltransf_3"/>
    <property type="match status" value="1"/>
</dbReference>
<proteinExistence type="predicted"/>
<comment type="caution">
    <text evidence="2">The sequence shown here is derived from an EMBL/GenBank/DDBJ whole genome shotgun (WGS) entry which is preliminary data.</text>
</comment>
<dbReference type="InterPro" id="IPR051531">
    <property type="entry name" value="N-acetyltransferase"/>
</dbReference>
<feature type="domain" description="N-acetyltransferase" evidence="1">
    <location>
        <begin position="14"/>
        <end position="154"/>
    </location>
</feature>